<evidence type="ECO:0000256" key="12">
    <source>
        <dbReference type="ARBA" id="ARBA00047660"/>
    </source>
</evidence>
<dbReference type="GO" id="GO:0006886">
    <property type="term" value="P:intracellular protein transport"/>
    <property type="evidence" value="ECO:0007669"/>
    <property type="project" value="InterPro"/>
</dbReference>
<evidence type="ECO:0000256" key="4">
    <source>
        <dbReference type="ARBA" id="ARBA00011984"/>
    </source>
</evidence>
<protein>
    <recommendedName>
        <fullName evidence="4">small monomeric GTPase</fullName>
        <ecNumber evidence="4">3.6.5.2</ecNumber>
    </recommendedName>
</protein>
<dbReference type="AlphaFoldDB" id="A0A067R3D8"/>
<keyword evidence="8" id="KW-0931">ER-Golgi transport</keyword>
<comment type="catalytic activity">
    <reaction evidence="12">
        <text>GTP + H2O = GDP + phosphate + H(+)</text>
        <dbReference type="Rhea" id="RHEA:19669"/>
        <dbReference type="ChEBI" id="CHEBI:15377"/>
        <dbReference type="ChEBI" id="CHEBI:15378"/>
        <dbReference type="ChEBI" id="CHEBI:37565"/>
        <dbReference type="ChEBI" id="CHEBI:43474"/>
        <dbReference type="ChEBI" id="CHEBI:58189"/>
        <dbReference type="EC" id="3.6.5.2"/>
    </reaction>
    <physiologicalReaction direction="left-to-right" evidence="12">
        <dbReference type="Rhea" id="RHEA:19670"/>
    </physiologicalReaction>
</comment>
<keyword evidence="16" id="KW-1185">Reference proteome</keyword>
<dbReference type="InterPro" id="IPR006689">
    <property type="entry name" value="Small_GTPase_ARF/SAR"/>
</dbReference>
<evidence type="ECO:0000256" key="13">
    <source>
        <dbReference type="PIRSR" id="PIRSR606687-2"/>
    </source>
</evidence>
<dbReference type="EMBL" id="KK853023">
    <property type="protein sequence ID" value="KDR12354.1"/>
    <property type="molecule type" value="Genomic_DNA"/>
</dbReference>
<dbReference type="Proteomes" id="UP000027135">
    <property type="component" value="Unassembled WGS sequence"/>
</dbReference>
<feature type="binding site" evidence="14">
    <location>
        <begin position="59"/>
        <end position="62"/>
    </location>
    <ligand>
        <name>GTP</name>
        <dbReference type="ChEBI" id="CHEBI:37565"/>
    </ligand>
</feature>
<feature type="binding site" evidence="13">
    <location>
        <position position="60"/>
    </location>
    <ligand>
        <name>GTP</name>
        <dbReference type="ChEBI" id="CHEBI:37565"/>
    </ligand>
</feature>
<name>A0A067R3D8_ZOONE</name>
<dbReference type="STRING" id="136037.A0A067R3D8"/>
<comment type="similarity">
    <text evidence="3">Belongs to the small GTPase superfamily. SAR1 family.</text>
</comment>
<keyword evidence="9" id="KW-0653">Protein transport</keyword>
<accession>A0A067R3D8</accession>
<keyword evidence="7" id="KW-0256">Endoplasmic reticulum</keyword>
<proteinExistence type="inferred from homology"/>
<dbReference type="GO" id="GO:0005794">
    <property type="term" value="C:Golgi apparatus"/>
    <property type="evidence" value="ECO:0007669"/>
    <property type="project" value="UniProtKB-SubCell"/>
</dbReference>
<dbReference type="InterPro" id="IPR006687">
    <property type="entry name" value="Small_GTPase_SAR1"/>
</dbReference>
<keyword evidence="6 13" id="KW-0547">Nucleotide-binding</keyword>
<reference evidence="15 16" key="1">
    <citation type="journal article" date="2014" name="Nat. Commun.">
        <title>Molecular traces of alternative social organization in a termite genome.</title>
        <authorList>
            <person name="Terrapon N."/>
            <person name="Li C."/>
            <person name="Robertson H.M."/>
            <person name="Ji L."/>
            <person name="Meng X."/>
            <person name="Booth W."/>
            <person name="Chen Z."/>
            <person name="Childers C.P."/>
            <person name="Glastad K.M."/>
            <person name="Gokhale K."/>
            <person name="Gowin J."/>
            <person name="Gronenberg W."/>
            <person name="Hermansen R.A."/>
            <person name="Hu H."/>
            <person name="Hunt B.G."/>
            <person name="Huylmans A.K."/>
            <person name="Khalil S.M."/>
            <person name="Mitchell R.D."/>
            <person name="Munoz-Torres M.C."/>
            <person name="Mustard J.A."/>
            <person name="Pan H."/>
            <person name="Reese J.T."/>
            <person name="Scharf M.E."/>
            <person name="Sun F."/>
            <person name="Vogel H."/>
            <person name="Xiao J."/>
            <person name="Yang W."/>
            <person name="Yang Z."/>
            <person name="Yang Z."/>
            <person name="Zhou J."/>
            <person name="Zhu J."/>
            <person name="Brent C.S."/>
            <person name="Elsik C.G."/>
            <person name="Goodisman M.A."/>
            <person name="Liberles D.A."/>
            <person name="Roe R.M."/>
            <person name="Vargo E.L."/>
            <person name="Vilcinskas A."/>
            <person name="Wang J."/>
            <person name="Bornberg-Bauer E."/>
            <person name="Korb J."/>
            <person name="Zhang G."/>
            <person name="Liebig J."/>
        </authorList>
    </citation>
    <scope>NUCLEOTIDE SEQUENCE [LARGE SCALE GENOMIC DNA]</scope>
    <source>
        <tissue evidence="15">Whole organism</tissue>
    </source>
</reference>
<evidence type="ECO:0000256" key="11">
    <source>
        <dbReference type="ARBA" id="ARBA00023134"/>
    </source>
</evidence>
<comment type="subcellular location">
    <subcellularLocation>
        <location evidence="1">Endoplasmic reticulum</location>
    </subcellularLocation>
    <subcellularLocation>
        <location evidence="2">Golgi apparatus</location>
    </subcellularLocation>
</comment>
<gene>
    <name evidence="15" type="ORF">L798_13778</name>
</gene>
<evidence type="ECO:0000256" key="7">
    <source>
        <dbReference type="ARBA" id="ARBA00022824"/>
    </source>
</evidence>
<sequence>MKGNSKGCRAWKNYFKHVHTLVYVMDYADKRRWSMDKYYLESLLNNSDMKNLPILVSANKCDDVAQESVV</sequence>
<dbReference type="GO" id="GO:0005525">
    <property type="term" value="F:GTP binding"/>
    <property type="evidence" value="ECO:0007669"/>
    <property type="project" value="UniProtKB-KW"/>
</dbReference>
<dbReference type="GO" id="GO:0003925">
    <property type="term" value="F:G protein activity"/>
    <property type="evidence" value="ECO:0007669"/>
    <property type="project" value="UniProtKB-EC"/>
</dbReference>
<organism evidence="15 16">
    <name type="scientific">Zootermopsis nevadensis</name>
    <name type="common">Dampwood termite</name>
    <dbReference type="NCBI Taxonomy" id="136037"/>
    <lineage>
        <taxon>Eukaryota</taxon>
        <taxon>Metazoa</taxon>
        <taxon>Ecdysozoa</taxon>
        <taxon>Arthropoda</taxon>
        <taxon>Hexapoda</taxon>
        <taxon>Insecta</taxon>
        <taxon>Pterygota</taxon>
        <taxon>Neoptera</taxon>
        <taxon>Polyneoptera</taxon>
        <taxon>Dictyoptera</taxon>
        <taxon>Blattodea</taxon>
        <taxon>Blattoidea</taxon>
        <taxon>Termitoidae</taxon>
        <taxon>Termopsidae</taxon>
        <taxon>Zootermopsis</taxon>
    </lineage>
</organism>
<dbReference type="PANTHER" id="PTHR45684">
    <property type="entry name" value="RE74312P"/>
    <property type="match status" value="1"/>
</dbReference>
<dbReference type="SUPFAM" id="SSF52540">
    <property type="entry name" value="P-loop containing nucleoside triphosphate hydrolases"/>
    <property type="match status" value="1"/>
</dbReference>
<feature type="binding site" evidence="13">
    <location>
        <position position="59"/>
    </location>
    <ligand>
        <name>GTP</name>
        <dbReference type="ChEBI" id="CHEBI:37565"/>
    </ligand>
</feature>
<evidence type="ECO:0000256" key="10">
    <source>
        <dbReference type="ARBA" id="ARBA00023034"/>
    </source>
</evidence>
<evidence type="ECO:0000256" key="8">
    <source>
        <dbReference type="ARBA" id="ARBA00022892"/>
    </source>
</evidence>
<dbReference type="Gene3D" id="3.40.50.300">
    <property type="entry name" value="P-loop containing nucleotide triphosphate hydrolases"/>
    <property type="match status" value="1"/>
</dbReference>
<feature type="binding site" evidence="13">
    <location>
        <position position="62"/>
    </location>
    <ligand>
        <name>GTP</name>
        <dbReference type="ChEBI" id="CHEBI:37565"/>
    </ligand>
</feature>
<keyword evidence="11 14" id="KW-0342">GTP-binding</keyword>
<evidence type="ECO:0000256" key="6">
    <source>
        <dbReference type="ARBA" id="ARBA00022741"/>
    </source>
</evidence>
<dbReference type="InParanoid" id="A0A067R3D8"/>
<evidence type="ECO:0000256" key="3">
    <source>
        <dbReference type="ARBA" id="ARBA00007507"/>
    </source>
</evidence>
<evidence type="ECO:0000256" key="9">
    <source>
        <dbReference type="ARBA" id="ARBA00022927"/>
    </source>
</evidence>
<dbReference type="GO" id="GO:0005783">
    <property type="term" value="C:endoplasmic reticulum"/>
    <property type="evidence" value="ECO:0007669"/>
    <property type="project" value="UniProtKB-SubCell"/>
</dbReference>
<dbReference type="Pfam" id="PF00025">
    <property type="entry name" value="Arf"/>
    <property type="match status" value="1"/>
</dbReference>
<dbReference type="InterPro" id="IPR027417">
    <property type="entry name" value="P-loop_NTPase"/>
</dbReference>
<evidence type="ECO:0000313" key="16">
    <source>
        <dbReference type="Proteomes" id="UP000027135"/>
    </source>
</evidence>
<evidence type="ECO:0000256" key="5">
    <source>
        <dbReference type="ARBA" id="ARBA00022448"/>
    </source>
</evidence>
<evidence type="ECO:0000313" key="15">
    <source>
        <dbReference type="EMBL" id="KDR12354.1"/>
    </source>
</evidence>
<evidence type="ECO:0000256" key="2">
    <source>
        <dbReference type="ARBA" id="ARBA00004555"/>
    </source>
</evidence>
<keyword evidence="5" id="KW-0813">Transport</keyword>
<dbReference type="GO" id="GO:0016192">
    <property type="term" value="P:vesicle-mediated transport"/>
    <property type="evidence" value="ECO:0007669"/>
    <property type="project" value="UniProtKB-KW"/>
</dbReference>
<evidence type="ECO:0000256" key="1">
    <source>
        <dbReference type="ARBA" id="ARBA00004240"/>
    </source>
</evidence>
<evidence type="ECO:0000256" key="14">
    <source>
        <dbReference type="PIRSR" id="PIRSR606689-1"/>
    </source>
</evidence>
<keyword evidence="10" id="KW-0333">Golgi apparatus</keyword>
<dbReference type="EC" id="3.6.5.2" evidence="4"/>